<protein>
    <recommendedName>
        <fullName evidence="3">C-type lectin domain-containing protein</fullName>
    </recommendedName>
</protein>
<feature type="chain" id="PRO_5042943405" description="C-type lectin domain-containing protein" evidence="2">
    <location>
        <begin position="25"/>
        <end position="258"/>
    </location>
</feature>
<proteinExistence type="predicted"/>
<keyword evidence="1" id="KW-1015">Disulfide bond</keyword>
<dbReference type="EMBL" id="BTRK01000002">
    <property type="protein sequence ID" value="GMR36780.1"/>
    <property type="molecule type" value="Genomic_DNA"/>
</dbReference>
<name>A0AAN4ZGW3_9BILA</name>
<feature type="domain" description="C-type lectin" evidence="3">
    <location>
        <begin position="161"/>
        <end position="249"/>
    </location>
</feature>
<accession>A0AAN4ZGW3</accession>
<dbReference type="InterPro" id="IPR016186">
    <property type="entry name" value="C-type_lectin-like/link_sf"/>
</dbReference>
<dbReference type="InterPro" id="IPR001304">
    <property type="entry name" value="C-type_lectin-like"/>
</dbReference>
<evidence type="ECO:0000313" key="4">
    <source>
        <dbReference type="EMBL" id="GMR36780.1"/>
    </source>
</evidence>
<dbReference type="AlphaFoldDB" id="A0AAN4ZGW3"/>
<dbReference type="InterPro" id="IPR016187">
    <property type="entry name" value="CTDL_fold"/>
</dbReference>
<feature type="non-terminal residue" evidence="4">
    <location>
        <position position="1"/>
    </location>
</feature>
<sequence length="258" mass="29042">DTFHFSSLPSMYSFLLLFPALALAQGPNGFKDGNMSGGKGLSFLPPPHLHKLILRKIIMMEFPELRDTLSELVEDSLRTEKALSQMDNALVVQVKRMEATEKAFDDLEKKVDQQSGLISQVLSLKKELAIMNGKLEALSKVVIAEWEQIGSSRVKPHTLAKSWDEASRHCQDYSASLVKINDEDSNRHITDLIQYENSPLHWIGVEGNQHVDRLPFHRFSKAQRVCIALEKGGSWASRDCSEKLPFICGYEDGSTSFH</sequence>
<evidence type="ECO:0000313" key="5">
    <source>
        <dbReference type="Proteomes" id="UP001328107"/>
    </source>
</evidence>
<dbReference type="PROSITE" id="PS50041">
    <property type="entry name" value="C_TYPE_LECTIN_2"/>
    <property type="match status" value="1"/>
</dbReference>
<evidence type="ECO:0000256" key="1">
    <source>
        <dbReference type="ARBA" id="ARBA00023157"/>
    </source>
</evidence>
<dbReference type="CDD" id="cd00037">
    <property type="entry name" value="CLECT"/>
    <property type="match status" value="1"/>
</dbReference>
<keyword evidence="5" id="KW-1185">Reference proteome</keyword>
<dbReference type="PROSITE" id="PS00615">
    <property type="entry name" value="C_TYPE_LECTIN_1"/>
    <property type="match status" value="1"/>
</dbReference>
<dbReference type="Proteomes" id="UP001328107">
    <property type="component" value="Unassembled WGS sequence"/>
</dbReference>
<dbReference type="PANTHER" id="PTHR46901">
    <property type="entry name" value="GH04942P"/>
    <property type="match status" value="1"/>
</dbReference>
<keyword evidence="2" id="KW-0732">Signal</keyword>
<gene>
    <name evidence="4" type="ORF">PMAYCL1PPCAC_06975</name>
</gene>
<feature type="signal peptide" evidence="2">
    <location>
        <begin position="1"/>
        <end position="24"/>
    </location>
</feature>
<evidence type="ECO:0000256" key="2">
    <source>
        <dbReference type="SAM" id="SignalP"/>
    </source>
</evidence>
<comment type="caution">
    <text evidence="4">The sequence shown here is derived from an EMBL/GenBank/DDBJ whole genome shotgun (WGS) entry which is preliminary data.</text>
</comment>
<organism evidence="4 5">
    <name type="scientific">Pristionchus mayeri</name>
    <dbReference type="NCBI Taxonomy" id="1317129"/>
    <lineage>
        <taxon>Eukaryota</taxon>
        <taxon>Metazoa</taxon>
        <taxon>Ecdysozoa</taxon>
        <taxon>Nematoda</taxon>
        <taxon>Chromadorea</taxon>
        <taxon>Rhabditida</taxon>
        <taxon>Rhabditina</taxon>
        <taxon>Diplogasteromorpha</taxon>
        <taxon>Diplogasteroidea</taxon>
        <taxon>Neodiplogasteridae</taxon>
        <taxon>Pristionchus</taxon>
    </lineage>
</organism>
<dbReference type="SMART" id="SM00034">
    <property type="entry name" value="CLECT"/>
    <property type="match status" value="1"/>
</dbReference>
<dbReference type="SUPFAM" id="SSF56436">
    <property type="entry name" value="C-type lectin-like"/>
    <property type="match status" value="1"/>
</dbReference>
<dbReference type="Gene3D" id="3.10.100.10">
    <property type="entry name" value="Mannose-Binding Protein A, subunit A"/>
    <property type="match status" value="1"/>
</dbReference>
<dbReference type="PANTHER" id="PTHR46901:SF2">
    <property type="entry name" value="GH04942P"/>
    <property type="match status" value="1"/>
</dbReference>
<dbReference type="Pfam" id="PF00059">
    <property type="entry name" value="Lectin_C"/>
    <property type="match status" value="1"/>
</dbReference>
<dbReference type="InterPro" id="IPR018378">
    <property type="entry name" value="C-type_lectin_CS"/>
</dbReference>
<evidence type="ECO:0000259" key="3">
    <source>
        <dbReference type="PROSITE" id="PS50041"/>
    </source>
</evidence>
<reference evidence="5" key="1">
    <citation type="submission" date="2022-10" db="EMBL/GenBank/DDBJ databases">
        <title>Genome assembly of Pristionchus species.</title>
        <authorList>
            <person name="Yoshida K."/>
            <person name="Sommer R.J."/>
        </authorList>
    </citation>
    <scope>NUCLEOTIDE SEQUENCE [LARGE SCALE GENOMIC DNA]</scope>
    <source>
        <strain evidence="5">RS5460</strain>
    </source>
</reference>